<evidence type="ECO:0000259" key="2">
    <source>
        <dbReference type="Pfam" id="PF07727"/>
    </source>
</evidence>
<sequence length="134" mass="15715">MTLEDVIVHIWIKEKNKSCEKTAKTKEFTLQANLIEERHDKPDGNHNKQNNKLSRSPTHRQNPKRISIEVINETKNLLSSMFDVKDLGEADVIFEIKLNRLSNGYEISQEHFVEKVLRKFDHFDCSVVSTPYEF</sequence>
<feature type="domain" description="Reverse transcriptase Ty1/copia-type" evidence="2">
    <location>
        <begin position="68"/>
        <end position="132"/>
    </location>
</feature>
<evidence type="ECO:0000313" key="3">
    <source>
        <dbReference type="EMBL" id="KAK3040224.1"/>
    </source>
</evidence>
<dbReference type="Proteomes" id="UP001188597">
    <property type="component" value="Unassembled WGS sequence"/>
</dbReference>
<dbReference type="EMBL" id="JAVXUP010000058">
    <property type="protein sequence ID" value="KAK3040224.1"/>
    <property type="molecule type" value="Genomic_DNA"/>
</dbReference>
<dbReference type="AlphaFoldDB" id="A0AA88X690"/>
<proteinExistence type="predicted"/>
<name>A0AA88X690_9ASTE</name>
<evidence type="ECO:0000256" key="1">
    <source>
        <dbReference type="SAM" id="MobiDB-lite"/>
    </source>
</evidence>
<feature type="compositionally biased region" description="Polar residues" evidence="1">
    <location>
        <begin position="47"/>
        <end position="56"/>
    </location>
</feature>
<keyword evidence="4" id="KW-1185">Reference proteome</keyword>
<reference evidence="3" key="1">
    <citation type="submission" date="2022-12" db="EMBL/GenBank/DDBJ databases">
        <title>Draft genome assemblies for two species of Escallonia (Escalloniales).</title>
        <authorList>
            <person name="Chanderbali A."/>
            <person name="Dervinis C."/>
            <person name="Anghel I."/>
            <person name="Soltis D."/>
            <person name="Soltis P."/>
            <person name="Zapata F."/>
        </authorList>
    </citation>
    <scope>NUCLEOTIDE SEQUENCE</scope>
    <source>
        <strain evidence="3">UCBG64.0493</strain>
        <tissue evidence="3">Leaf</tissue>
    </source>
</reference>
<evidence type="ECO:0000313" key="4">
    <source>
        <dbReference type="Proteomes" id="UP001188597"/>
    </source>
</evidence>
<gene>
    <name evidence="3" type="ORF">RJ639_028936</name>
</gene>
<feature type="region of interest" description="Disordered" evidence="1">
    <location>
        <begin position="35"/>
        <end position="65"/>
    </location>
</feature>
<organism evidence="3 4">
    <name type="scientific">Escallonia herrerae</name>
    <dbReference type="NCBI Taxonomy" id="1293975"/>
    <lineage>
        <taxon>Eukaryota</taxon>
        <taxon>Viridiplantae</taxon>
        <taxon>Streptophyta</taxon>
        <taxon>Embryophyta</taxon>
        <taxon>Tracheophyta</taxon>
        <taxon>Spermatophyta</taxon>
        <taxon>Magnoliopsida</taxon>
        <taxon>eudicotyledons</taxon>
        <taxon>Gunneridae</taxon>
        <taxon>Pentapetalae</taxon>
        <taxon>asterids</taxon>
        <taxon>campanulids</taxon>
        <taxon>Escalloniales</taxon>
        <taxon>Escalloniaceae</taxon>
        <taxon>Escallonia</taxon>
    </lineage>
</organism>
<feature type="compositionally biased region" description="Basic and acidic residues" evidence="1">
    <location>
        <begin position="35"/>
        <end position="46"/>
    </location>
</feature>
<protein>
    <recommendedName>
        <fullName evidence="2">Reverse transcriptase Ty1/copia-type domain-containing protein</fullName>
    </recommendedName>
</protein>
<dbReference type="InterPro" id="IPR013103">
    <property type="entry name" value="RVT_2"/>
</dbReference>
<dbReference type="Pfam" id="PF07727">
    <property type="entry name" value="RVT_2"/>
    <property type="match status" value="1"/>
</dbReference>
<comment type="caution">
    <text evidence="3">The sequence shown here is derived from an EMBL/GenBank/DDBJ whole genome shotgun (WGS) entry which is preliminary data.</text>
</comment>
<accession>A0AA88X690</accession>